<feature type="compositionally biased region" description="Polar residues" evidence="4">
    <location>
        <begin position="1515"/>
        <end position="1525"/>
    </location>
</feature>
<dbReference type="GO" id="GO:0031297">
    <property type="term" value="P:replication fork processing"/>
    <property type="evidence" value="ECO:0007669"/>
    <property type="project" value="TreeGrafter"/>
</dbReference>
<dbReference type="PROSITE" id="PS50235">
    <property type="entry name" value="USP_3"/>
    <property type="match status" value="1"/>
</dbReference>
<dbReference type="VEuPathDB" id="TriTrypDB:LdBPK_240620.1"/>
<dbReference type="InterPro" id="IPR000330">
    <property type="entry name" value="SNF2_N"/>
</dbReference>
<dbReference type="PROSITE" id="PS51194">
    <property type="entry name" value="HELICASE_CTER"/>
    <property type="match status" value="1"/>
</dbReference>
<dbReference type="InterPro" id="IPR018200">
    <property type="entry name" value="USP_CS"/>
</dbReference>
<feature type="compositionally biased region" description="Polar residues" evidence="4">
    <location>
        <begin position="1477"/>
        <end position="1490"/>
    </location>
</feature>
<feature type="compositionally biased region" description="Polar residues" evidence="4">
    <location>
        <begin position="721"/>
        <end position="736"/>
    </location>
</feature>
<evidence type="ECO:0000259" key="6">
    <source>
        <dbReference type="PROSITE" id="PS51192"/>
    </source>
</evidence>
<evidence type="ECO:0000256" key="3">
    <source>
        <dbReference type="ARBA" id="ARBA00023242"/>
    </source>
</evidence>
<reference evidence="10" key="1">
    <citation type="submission" date="2019-02" db="EMBL/GenBank/DDBJ databases">
        <title>FDA dAtabase for Regulatory Grade micrObial Sequences (FDA-ARGOS): Supporting development and validation of Infectious Disease Dx tests.</title>
        <authorList>
            <person name="Duncan R."/>
            <person name="Fisher C."/>
            <person name="Tallon L."/>
            <person name="Sadzewicz L."/>
            <person name="Sengamalay N."/>
            <person name="Ott S."/>
            <person name="Godinez A."/>
            <person name="Nagaraj S."/>
            <person name="Vavikolanu K."/>
            <person name="Vyas G."/>
            <person name="Nadendla S."/>
            <person name="Aluvathingal J."/>
            <person name="Sichtig H."/>
        </authorList>
    </citation>
    <scope>NUCLEOTIDE SEQUENCE [LARGE SCALE GENOMIC DNA]</scope>
    <source>
        <strain evidence="10">FDAARGOS_360</strain>
    </source>
</reference>
<evidence type="ECO:0000256" key="4">
    <source>
        <dbReference type="SAM" id="MobiDB-lite"/>
    </source>
</evidence>
<dbReference type="InterPro" id="IPR001394">
    <property type="entry name" value="Peptidase_C19_UCH"/>
</dbReference>
<dbReference type="InterPro" id="IPR038718">
    <property type="entry name" value="SNF2-like_sf"/>
</dbReference>
<keyword evidence="2 9" id="KW-0378">Hydrolase</keyword>
<dbReference type="InterPro" id="IPR010003">
    <property type="entry name" value="HARP_dom"/>
</dbReference>
<feature type="compositionally biased region" description="Low complexity" evidence="4">
    <location>
        <begin position="705"/>
        <end position="720"/>
    </location>
</feature>
<feature type="region of interest" description="Disordered" evidence="4">
    <location>
        <begin position="695"/>
        <end position="749"/>
    </location>
</feature>
<comment type="caution">
    <text evidence="9">The sequence shown here is derived from an EMBL/GenBank/DDBJ whole genome shotgun (WGS) entry which is preliminary data.</text>
</comment>
<dbReference type="InterPro" id="IPR027417">
    <property type="entry name" value="P-loop_NTPase"/>
</dbReference>
<dbReference type="Pfam" id="PF00443">
    <property type="entry name" value="UCH"/>
    <property type="match status" value="1"/>
</dbReference>
<feature type="region of interest" description="Disordered" evidence="4">
    <location>
        <begin position="800"/>
        <end position="820"/>
    </location>
</feature>
<feature type="compositionally biased region" description="Low complexity" evidence="4">
    <location>
        <begin position="647"/>
        <end position="660"/>
    </location>
</feature>
<feature type="region of interest" description="Disordered" evidence="4">
    <location>
        <begin position="896"/>
        <end position="921"/>
    </location>
</feature>
<dbReference type="VEuPathDB" id="TriTrypDB:LdCL_240011200"/>
<feature type="region of interest" description="Disordered" evidence="4">
    <location>
        <begin position="647"/>
        <end position="681"/>
    </location>
</feature>
<dbReference type="GO" id="GO:0004843">
    <property type="term" value="F:cysteine-type deubiquitinase activity"/>
    <property type="evidence" value="ECO:0007669"/>
    <property type="project" value="InterPro"/>
</dbReference>
<dbReference type="SMART" id="SM00487">
    <property type="entry name" value="DEXDc"/>
    <property type="match status" value="1"/>
</dbReference>
<dbReference type="InterPro" id="IPR028889">
    <property type="entry name" value="USP"/>
</dbReference>
<dbReference type="InterPro" id="IPR001650">
    <property type="entry name" value="Helicase_C-like"/>
</dbReference>
<dbReference type="PANTHER" id="PTHR45766:SF6">
    <property type="entry name" value="SWI_SNF-RELATED MATRIX-ASSOCIATED ACTIN-DEPENDENT REGULATOR OF CHROMATIN SUBFAMILY A-LIKE PROTEIN 1"/>
    <property type="match status" value="1"/>
</dbReference>
<dbReference type="CDD" id="cd18010">
    <property type="entry name" value="DEXHc_HARP_SMARCAL1"/>
    <property type="match status" value="1"/>
</dbReference>
<dbReference type="GO" id="GO:0043596">
    <property type="term" value="C:nuclear replication fork"/>
    <property type="evidence" value="ECO:0007669"/>
    <property type="project" value="TreeGrafter"/>
</dbReference>
<dbReference type="InterPro" id="IPR049730">
    <property type="entry name" value="SNF2/RAD54-like_C"/>
</dbReference>
<dbReference type="GO" id="GO:0016579">
    <property type="term" value="P:protein deubiquitination"/>
    <property type="evidence" value="ECO:0007669"/>
    <property type="project" value="InterPro"/>
</dbReference>
<dbReference type="SMART" id="SM00490">
    <property type="entry name" value="HELICc"/>
    <property type="match status" value="1"/>
</dbReference>
<dbReference type="VEuPathDB" id="TriTrypDB:LDHU3_24.0740"/>
<dbReference type="PROSITE" id="PS51467">
    <property type="entry name" value="HARP"/>
    <property type="match status" value="1"/>
</dbReference>
<dbReference type="FunFam" id="3.40.50.300:FF:003825">
    <property type="entry name" value="Putative DNA helicase"/>
    <property type="match status" value="1"/>
</dbReference>
<feature type="compositionally biased region" description="Basic and acidic residues" evidence="4">
    <location>
        <begin position="896"/>
        <end position="907"/>
    </location>
</feature>
<dbReference type="PANTHER" id="PTHR45766">
    <property type="entry name" value="DNA ANNEALING HELICASE AND ENDONUCLEASE ZRANB3 FAMILY MEMBER"/>
    <property type="match status" value="1"/>
</dbReference>
<dbReference type="GO" id="GO:0005524">
    <property type="term" value="F:ATP binding"/>
    <property type="evidence" value="ECO:0007669"/>
    <property type="project" value="InterPro"/>
</dbReference>
<dbReference type="Gene3D" id="3.40.50.10810">
    <property type="entry name" value="Tandem AAA-ATPase domain"/>
    <property type="match status" value="1"/>
</dbReference>
<dbReference type="Gene3D" id="3.90.70.10">
    <property type="entry name" value="Cysteine proteinases"/>
    <property type="match status" value="1"/>
</dbReference>
<dbReference type="CDD" id="cd18793">
    <property type="entry name" value="SF2_C_SNF"/>
    <property type="match status" value="1"/>
</dbReference>
<evidence type="ECO:0000313" key="9">
    <source>
        <dbReference type="EMBL" id="TPP44870.1"/>
    </source>
</evidence>
<dbReference type="Pfam" id="PF00271">
    <property type="entry name" value="Helicase_C"/>
    <property type="match status" value="1"/>
</dbReference>
<dbReference type="SUPFAM" id="SSF54001">
    <property type="entry name" value="Cysteine proteinases"/>
    <property type="match status" value="1"/>
</dbReference>
<feature type="domain" description="Helicase C-terminal" evidence="7">
    <location>
        <begin position="466"/>
        <end position="629"/>
    </location>
</feature>
<dbReference type="GO" id="GO:0006281">
    <property type="term" value="P:DNA repair"/>
    <property type="evidence" value="ECO:0007669"/>
    <property type="project" value="TreeGrafter"/>
</dbReference>
<dbReference type="FunFam" id="3.40.50.10810:FF:000073">
    <property type="entry name" value="DNA helicase, putative"/>
    <property type="match status" value="1"/>
</dbReference>
<evidence type="ECO:0000259" key="8">
    <source>
        <dbReference type="PROSITE" id="PS51467"/>
    </source>
</evidence>
<comment type="subcellular location">
    <subcellularLocation>
        <location evidence="1">Nucleus</location>
    </subcellularLocation>
</comment>
<dbReference type="Pfam" id="PF00176">
    <property type="entry name" value="SNF2-rel_dom"/>
    <property type="match status" value="1"/>
</dbReference>
<feature type="domain" description="Helicase ATP-binding" evidence="6">
    <location>
        <begin position="187"/>
        <end position="339"/>
    </location>
</feature>
<dbReference type="EMBL" id="RHLD01000021">
    <property type="protein sequence ID" value="TPP44870.1"/>
    <property type="molecule type" value="Genomic_DNA"/>
</dbReference>
<feature type="region of interest" description="Disordered" evidence="4">
    <location>
        <begin position="1564"/>
        <end position="1593"/>
    </location>
</feature>
<dbReference type="PROSITE" id="PS00973">
    <property type="entry name" value="USP_2"/>
    <property type="match status" value="1"/>
</dbReference>
<accession>A0A504XFH8</accession>
<gene>
    <name evidence="9" type="ORF">CGC20_11740</name>
</gene>
<dbReference type="Gene3D" id="3.40.50.300">
    <property type="entry name" value="P-loop containing nucleotide triphosphate hydrolases"/>
    <property type="match status" value="1"/>
</dbReference>
<proteinExistence type="predicted"/>
<evidence type="ECO:0000256" key="1">
    <source>
        <dbReference type="ARBA" id="ARBA00004123"/>
    </source>
</evidence>
<feature type="compositionally biased region" description="Polar residues" evidence="4">
    <location>
        <begin position="661"/>
        <end position="673"/>
    </location>
</feature>
<protein>
    <submittedName>
        <fullName evidence="9">Ubiquitin carboxyl-terminal hydrolase family protein</fullName>
    </submittedName>
</protein>
<dbReference type="Proteomes" id="UP000318821">
    <property type="component" value="Unassembled WGS sequence"/>
</dbReference>
<feature type="compositionally biased region" description="Basic and acidic residues" evidence="4">
    <location>
        <begin position="1579"/>
        <end position="1588"/>
    </location>
</feature>
<dbReference type="InterPro" id="IPR038765">
    <property type="entry name" value="Papain-like_cys_pep_sf"/>
</dbReference>
<evidence type="ECO:0000259" key="7">
    <source>
        <dbReference type="PROSITE" id="PS51194"/>
    </source>
</evidence>
<feature type="compositionally biased region" description="Polar residues" evidence="4">
    <location>
        <begin position="912"/>
        <end position="921"/>
    </location>
</feature>
<dbReference type="PROSITE" id="PS51192">
    <property type="entry name" value="HELICASE_ATP_BIND_1"/>
    <property type="match status" value="1"/>
</dbReference>
<evidence type="ECO:0000259" key="5">
    <source>
        <dbReference type="PROSITE" id="PS50235"/>
    </source>
</evidence>
<keyword evidence="3" id="KW-0539">Nucleus</keyword>
<evidence type="ECO:0000256" key="2">
    <source>
        <dbReference type="ARBA" id="ARBA00022801"/>
    </source>
</evidence>
<dbReference type="PROSITE" id="PS00972">
    <property type="entry name" value="USP_1"/>
    <property type="match status" value="1"/>
</dbReference>
<organism evidence="9 10">
    <name type="scientific">Leishmania donovani</name>
    <dbReference type="NCBI Taxonomy" id="5661"/>
    <lineage>
        <taxon>Eukaryota</taxon>
        <taxon>Discoba</taxon>
        <taxon>Euglenozoa</taxon>
        <taxon>Kinetoplastea</taxon>
        <taxon>Metakinetoplastina</taxon>
        <taxon>Trypanosomatida</taxon>
        <taxon>Trypanosomatidae</taxon>
        <taxon>Leishmaniinae</taxon>
        <taxon>Leishmania</taxon>
    </lineage>
</organism>
<evidence type="ECO:0000313" key="10">
    <source>
        <dbReference type="Proteomes" id="UP000318821"/>
    </source>
</evidence>
<dbReference type="VEuPathDB" id="TriTrypDB:LdCL_240011300"/>
<dbReference type="VEuPathDB" id="TriTrypDB:LDHU3_24.0750"/>
<feature type="domain" description="USP" evidence="5">
    <location>
        <begin position="1092"/>
        <end position="1439"/>
    </location>
</feature>
<feature type="domain" description="HARP" evidence="8">
    <location>
        <begin position="56"/>
        <end position="139"/>
    </location>
</feature>
<feature type="region of interest" description="Disordered" evidence="4">
    <location>
        <begin position="1477"/>
        <end position="1527"/>
    </location>
</feature>
<dbReference type="SUPFAM" id="SSF52540">
    <property type="entry name" value="P-loop containing nucleoside triphosphate hydrolases"/>
    <property type="match status" value="2"/>
</dbReference>
<dbReference type="VEuPathDB" id="TriTrypDB:LdBPK_240630.1"/>
<sequence length="1723" mass="188083">MNCLCDHPARYLISRDGKPCYTCALGRCRFYALAPVQCEGYTRVTLGAPGCPLADTGVVLRFEALVHPTSKDVACFMIRVQGEASRWDTLRLAVLQDSQFEGMWYTAGRAFLYPMAQYTRLVAALKARSLPHVAFEEIPSFYFRCVERMRQLPRQYADDVAAGRACLPDAEDCVYRRLKPFQREGVRFVLERHGRAMIADDMGLGKTVQAIAVAHHYRDEWPVLVVCPMSLMENWAKEFNKFCGIPFARIAILQGAKATATSLQAVAIVSYSSLKCVEDAHFNVVILDESHYIKAGAAKRAQQSLKLCRASRRVILLSGTPAMSRPIELYAQLQAIQPSLVPSKAQFGARYCNSFVGRFGIDMTGHAHPDELHSLLRHFLIRRTKRELGSELPSKSRQLLYMYITEKEKKALEKQIIALRRSLSSTSAAASSSTSSLVDNGGGDSAARAPNVFEMKMATARAKIPAVQDYVSGIVEQHLDSGEKLILFAHHQCMMEALRSAVEAVRPRQPIDYIYISGDTPPAQREPAAEHFRTEATCTVAILSMQSSGIGHNFTCASTVVFTELDWNPSTHLQCEDRVHRIGQAQPCHIKYLLAEGTSDSVIWPLLQTKLSVTAAMFETSNVTGAEVRLHDGADKQNVARRDVVAATTSSTPSASQQSTLDQFMQPQPSQAASRRGEEVDGVVVSMQESPRMCDNFVGTSAPQLSNSSASRLPRLSASSGIGTTHPTALSSSLSTMVPGPAPKSANTTSVLDLMRRTSSTKSGAGSSAAEPSHSARAAAVSLVVDLTETASTQPVAMQPLSSMVSPPAPMRSLPSSSDVSLPTMDITASAGAVAPPRRTVFTLSKTGTQAFMNTAAASTLTSSCSGSRALCPAAPPALPVAPKTAAVHVPMRPDLHLKRPRTDTEHGSGGSTSKRVNTTSGDANALAATAVARVEVSCAAGPAAAATLAPLPPPTTRSVQTQPVMVHPIMLAVSSSSSSEPSQASSAPSPVATTPRRTLFKLVGKAMDVAHNRSLGFAGKEILFRKIEFERYRKPHVVEYPRSAVVLNPQHTRQLRDAMCTQRQGATQLCSDAQFRGSLHLCWQAITPVGLGLMNLGNTCFANSVLQALAHTPAVAQYFMNTFRSADSQLGAPFDFAFALAETFRKMQHAPQQGRTGGGGAYRPGQIMSNLRLLSKHFSIGRQSDAHEFAVQLLFSCQKSLLHRLVGSKKVHPRVAHTTALHRICGGYLLSQVTWSRQEEIQQLLRAGKQQEAMDLKMEAKQAEGKRAQRASRHGLDPQTLCSNTYDPFTILSVELAGHTLQHCLDKFCAVEELDGRSYLSPRQVGVRAKKKLSIHVPPPVFVIHVKRFTPSGSKINKHVLFPLELDITRYCTLLADCQYELNAVCVHEGRSIDYGHYYTLAKAPNGMWYEFNDSHVSRLSEDQLQQAQVYMLFYSRKPTLGAMTAVEEDGAVGQELSESEVQVLLEKRRAVQRQAGSLNGCRSSSSATAAEKPQLLSNTSGDSDDEGHAVEPTSLSSSKSARAQTFKRMQEALPTDSDSNSDDEKQDRAYVLRLPAQLNGCTVQDSHIEADVAPQPSRRDDEHDAPADGEAPLKLAKVSLYGGIIKSMKRMLKDGADGGASTDTTAPQQQRKSPNFRVGRNAVQALHQRKVLNTPETVRRPASAPKFQQRIRDPMWEMEMDRGKVKKVKSKEKAPDPFEGVNPFQEVSRGMFDVRGRRRRA</sequence>
<dbReference type="InterPro" id="IPR014001">
    <property type="entry name" value="Helicase_ATP-bd"/>
</dbReference>
<name>A0A504XFH8_LEIDO</name>